<proteinExistence type="predicted"/>
<organism evidence="1 2">
    <name type="scientific">Sphaerobolus stellatus (strain SS14)</name>
    <dbReference type="NCBI Taxonomy" id="990650"/>
    <lineage>
        <taxon>Eukaryota</taxon>
        <taxon>Fungi</taxon>
        <taxon>Dikarya</taxon>
        <taxon>Basidiomycota</taxon>
        <taxon>Agaricomycotina</taxon>
        <taxon>Agaricomycetes</taxon>
        <taxon>Phallomycetidae</taxon>
        <taxon>Geastrales</taxon>
        <taxon>Sphaerobolaceae</taxon>
        <taxon>Sphaerobolus</taxon>
    </lineage>
</organism>
<protein>
    <submittedName>
        <fullName evidence="1">Uncharacterized protein</fullName>
    </submittedName>
</protein>
<dbReference type="HOGENOM" id="CLU_1256742_0_0_1"/>
<reference evidence="1 2" key="1">
    <citation type="submission" date="2014-06" db="EMBL/GenBank/DDBJ databases">
        <title>Evolutionary Origins and Diversification of the Mycorrhizal Mutualists.</title>
        <authorList>
            <consortium name="DOE Joint Genome Institute"/>
            <consortium name="Mycorrhizal Genomics Consortium"/>
            <person name="Kohler A."/>
            <person name="Kuo A."/>
            <person name="Nagy L.G."/>
            <person name="Floudas D."/>
            <person name="Copeland A."/>
            <person name="Barry K.W."/>
            <person name="Cichocki N."/>
            <person name="Veneault-Fourrey C."/>
            <person name="LaButti K."/>
            <person name="Lindquist E.A."/>
            <person name="Lipzen A."/>
            <person name="Lundell T."/>
            <person name="Morin E."/>
            <person name="Murat C."/>
            <person name="Riley R."/>
            <person name="Ohm R."/>
            <person name="Sun H."/>
            <person name="Tunlid A."/>
            <person name="Henrissat B."/>
            <person name="Grigoriev I.V."/>
            <person name="Hibbett D.S."/>
            <person name="Martin F."/>
        </authorList>
    </citation>
    <scope>NUCLEOTIDE SEQUENCE [LARGE SCALE GENOMIC DNA]</scope>
    <source>
        <strain evidence="1 2">SS14</strain>
    </source>
</reference>
<evidence type="ECO:0000313" key="2">
    <source>
        <dbReference type="Proteomes" id="UP000054279"/>
    </source>
</evidence>
<keyword evidence="2" id="KW-1185">Reference proteome</keyword>
<dbReference type="Proteomes" id="UP000054279">
    <property type="component" value="Unassembled WGS sequence"/>
</dbReference>
<sequence length="220" mass="24510">MSLSQIWGDFVLGEHHRENPHNPDRSGYHLFYQRLIPCSNGVIPATIRIYQVLSEPAIPCGTIVLVHGRFIYRNDIGFEIEAFHIFPYPSFPLPDTQTTDLFRSRISMIGHVLRGPTRSMTGTVLFPINSVAYVRDFLQVSTVIASIVPNNRWPGGVPSPKVNSPIHVSGPIDCIDDNTKLPVITVEELILEVGNHKLGELAYEAMFQLAAQGMSNSQSM</sequence>
<name>A0A0C9TQ28_SPHS4</name>
<dbReference type="AlphaFoldDB" id="A0A0C9TQ28"/>
<accession>A0A0C9TQ28</accession>
<evidence type="ECO:0000313" key="1">
    <source>
        <dbReference type="EMBL" id="KIJ24034.1"/>
    </source>
</evidence>
<gene>
    <name evidence="1" type="ORF">M422DRAFT_56576</name>
</gene>
<dbReference type="EMBL" id="KN837542">
    <property type="protein sequence ID" value="KIJ24034.1"/>
    <property type="molecule type" value="Genomic_DNA"/>
</dbReference>